<dbReference type="InterPro" id="IPR026893">
    <property type="entry name" value="Tyr/Ser_Pase_IphP-type"/>
</dbReference>
<proteinExistence type="predicted"/>
<gene>
    <name evidence="2" type="ORF">EV378_6612</name>
</gene>
<name>A0A4R1HJR1_PSEEN</name>
<dbReference type="GO" id="GO:0004721">
    <property type="term" value="F:phosphoprotein phosphatase activity"/>
    <property type="evidence" value="ECO:0007669"/>
    <property type="project" value="InterPro"/>
</dbReference>
<dbReference type="Gene3D" id="3.90.190.10">
    <property type="entry name" value="Protein tyrosine phosphatase superfamily"/>
    <property type="match status" value="1"/>
</dbReference>
<dbReference type="InterPro" id="IPR029021">
    <property type="entry name" value="Prot-tyrosine_phosphatase-like"/>
</dbReference>
<evidence type="ECO:0000259" key="1">
    <source>
        <dbReference type="PROSITE" id="PS50056"/>
    </source>
</evidence>
<dbReference type="InterPro" id="IPR016130">
    <property type="entry name" value="Tyr_Pase_AS"/>
</dbReference>
<evidence type="ECO:0000313" key="2">
    <source>
        <dbReference type="EMBL" id="TCK22604.1"/>
    </source>
</evidence>
<evidence type="ECO:0000313" key="3">
    <source>
        <dbReference type="Proteomes" id="UP000295560"/>
    </source>
</evidence>
<feature type="domain" description="Tyrosine specific protein phosphatases" evidence="1">
    <location>
        <begin position="126"/>
        <end position="157"/>
    </location>
</feature>
<accession>A0A4R1HJR1</accession>
<dbReference type="Proteomes" id="UP000295560">
    <property type="component" value="Unassembled WGS sequence"/>
</dbReference>
<dbReference type="InterPro" id="IPR000387">
    <property type="entry name" value="Tyr_Pase_dom"/>
</dbReference>
<dbReference type="PROSITE" id="PS50056">
    <property type="entry name" value="TYR_PHOSPHATASE_2"/>
    <property type="match status" value="1"/>
</dbReference>
<organism evidence="2 3">
    <name type="scientific">Pseudonocardia endophytica</name>
    <dbReference type="NCBI Taxonomy" id="401976"/>
    <lineage>
        <taxon>Bacteria</taxon>
        <taxon>Bacillati</taxon>
        <taxon>Actinomycetota</taxon>
        <taxon>Actinomycetes</taxon>
        <taxon>Pseudonocardiales</taxon>
        <taxon>Pseudonocardiaceae</taxon>
        <taxon>Pseudonocardia</taxon>
    </lineage>
</organism>
<dbReference type="AlphaFoldDB" id="A0A4R1HJR1"/>
<sequence>MGTVAVSSPARPTLPANLRDVGGIRTADGFVLRDGVLYRGDAPQPGDPRSAHRLGLEPTATWPPSAVVDLRSESETRGRRHPLADVARVHRVALGDSLAPDRVADVAASDRDLTWAYRRLAAEAGPEIARIVGLLAREPGPLLVHCAAGKDRTGLVIGTVLAALDVPRDRIVADYLRTNDVLDALWARLRASGVPDPDHDSLFGVEAAALEAVLDDIEAHDGGVHGFLRAAGTDPDDLRRLAERLLVPDAAIA</sequence>
<keyword evidence="3" id="KW-1185">Reference proteome</keyword>
<protein>
    <submittedName>
        <fullName evidence="2">Tyrosine phosphatase family protein</fullName>
    </submittedName>
</protein>
<reference evidence="2 3" key="1">
    <citation type="submission" date="2019-03" db="EMBL/GenBank/DDBJ databases">
        <title>Sequencing the genomes of 1000 actinobacteria strains.</title>
        <authorList>
            <person name="Klenk H.-P."/>
        </authorList>
    </citation>
    <scope>NUCLEOTIDE SEQUENCE [LARGE SCALE GENOMIC DNA]</scope>
    <source>
        <strain evidence="2 3">DSM 44969</strain>
    </source>
</reference>
<dbReference type="EMBL" id="SMFZ01000002">
    <property type="protein sequence ID" value="TCK22604.1"/>
    <property type="molecule type" value="Genomic_DNA"/>
</dbReference>
<comment type="caution">
    <text evidence="2">The sequence shown here is derived from an EMBL/GenBank/DDBJ whole genome shotgun (WGS) entry which is preliminary data.</text>
</comment>
<dbReference type="PROSITE" id="PS00383">
    <property type="entry name" value="TYR_PHOSPHATASE_1"/>
    <property type="match status" value="1"/>
</dbReference>
<dbReference type="Pfam" id="PF13350">
    <property type="entry name" value="Y_phosphatase3"/>
    <property type="match status" value="1"/>
</dbReference>
<dbReference type="SUPFAM" id="SSF52799">
    <property type="entry name" value="(Phosphotyrosine protein) phosphatases II"/>
    <property type="match status" value="1"/>
</dbReference>